<dbReference type="SUPFAM" id="SSF50978">
    <property type="entry name" value="WD40 repeat-like"/>
    <property type="match status" value="1"/>
</dbReference>
<accession>A0A2K1R361</accession>
<keyword evidence="5" id="KW-1185">Reference proteome</keyword>
<feature type="compositionally biased region" description="Basic and acidic residues" evidence="2">
    <location>
        <begin position="646"/>
        <end position="655"/>
    </location>
</feature>
<feature type="domain" description="DUF2415" evidence="3">
    <location>
        <begin position="314"/>
        <end position="353"/>
    </location>
</feature>
<proteinExistence type="predicted"/>
<dbReference type="InParanoid" id="A0A2K1R361"/>
<dbReference type="Pfam" id="PF10313">
    <property type="entry name" value="DUF2415"/>
    <property type="match status" value="1"/>
</dbReference>
<evidence type="ECO:0000256" key="2">
    <source>
        <dbReference type="SAM" id="MobiDB-lite"/>
    </source>
</evidence>
<dbReference type="Proteomes" id="UP000243797">
    <property type="component" value="Unassembled WGS sequence"/>
</dbReference>
<dbReference type="EMBL" id="NKHZ01000010">
    <property type="protein sequence ID" value="PNS21726.1"/>
    <property type="molecule type" value="Genomic_DNA"/>
</dbReference>
<evidence type="ECO:0000256" key="1">
    <source>
        <dbReference type="SAM" id="Coils"/>
    </source>
</evidence>
<dbReference type="OrthoDB" id="418169at2759"/>
<feature type="region of interest" description="Disordered" evidence="2">
    <location>
        <begin position="452"/>
        <end position="532"/>
    </location>
</feature>
<dbReference type="PANTHER" id="PTHR43991">
    <property type="entry name" value="WD REPEAT PROTEIN (AFU_ORTHOLOGUE AFUA_8G05640)-RELATED"/>
    <property type="match status" value="1"/>
</dbReference>
<gene>
    <name evidence="4" type="ORF">CAC42_1580</name>
</gene>
<dbReference type="PANTHER" id="PTHR43991:SF9">
    <property type="entry name" value="DUF2415 DOMAIN-CONTAINING PROTEIN"/>
    <property type="match status" value="1"/>
</dbReference>
<feature type="compositionally biased region" description="Basic and acidic residues" evidence="2">
    <location>
        <begin position="480"/>
        <end position="489"/>
    </location>
</feature>
<dbReference type="InterPro" id="IPR019417">
    <property type="entry name" value="DUF2415"/>
</dbReference>
<feature type="coiled-coil region" evidence="1">
    <location>
        <begin position="685"/>
        <end position="719"/>
    </location>
</feature>
<feature type="compositionally biased region" description="Polar residues" evidence="2">
    <location>
        <begin position="517"/>
        <end position="528"/>
    </location>
</feature>
<protein>
    <recommendedName>
        <fullName evidence="3">DUF2415 domain-containing protein</fullName>
    </recommendedName>
</protein>
<evidence type="ECO:0000313" key="4">
    <source>
        <dbReference type="EMBL" id="PNS21726.1"/>
    </source>
</evidence>
<feature type="compositionally biased region" description="Polar residues" evidence="2">
    <location>
        <begin position="467"/>
        <end position="478"/>
    </location>
</feature>
<dbReference type="AlphaFoldDB" id="A0A2K1R361"/>
<keyword evidence="1" id="KW-0175">Coiled coil</keyword>
<organism evidence="4 5">
    <name type="scientific">Sphaceloma murrayae</name>
    <dbReference type="NCBI Taxonomy" id="2082308"/>
    <lineage>
        <taxon>Eukaryota</taxon>
        <taxon>Fungi</taxon>
        <taxon>Dikarya</taxon>
        <taxon>Ascomycota</taxon>
        <taxon>Pezizomycotina</taxon>
        <taxon>Dothideomycetes</taxon>
        <taxon>Dothideomycetidae</taxon>
        <taxon>Myriangiales</taxon>
        <taxon>Elsinoaceae</taxon>
        <taxon>Sphaceloma</taxon>
    </lineage>
</organism>
<feature type="region of interest" description="Disordered" evidence="2">
    <location>
        <begin position="629"/>
        <end position="660"/>
    </location>
</feature>
<evidence type="ECO:0000313" key="5">
    <source>
        <dbReference type="Proteomes" id="UP000243797"/>
    </source>
</evidence>
<name>A0A2K1R361_9PEZI</name>
<sequence length="818" mass="91629">MAVDPVVYPDSDNLAHAGKTFYPLKIPVSHWQLRHYISHPDPDVLYYASGSDIYYLNTATKKRKHIATLPFDARCTSAGFGYLCIGGENDGHFAVVKLEESRAADVDAAIPFDYWQSHRGAPRAADIKVETVGTDIVNSVSVHQIHDDEAHLHDVVAVLTNNDRTVRIYSLIHSIEAAVLQLPDPMNHATISPDGTTLAAVGDVNNVYLFKRSMHQDPPQIPKPHNRLNMSAADWTEVARYPLYIPGTDNQKGYFTTTWSSSGHLLAVGSEAGYITVFDMIAFEESGYPTEIEAVRLVTVPSSRPDFAGSSWPGAVRSMLFVPDPWDLLIWAEDQGRICIGDLRTGLKKKQVINLDPKDVTLHKIDVEDLEPDENPEDARRLLELEEEYIRRRMRDQEVDVNSIVTDGQVRQRDQRYLRLGSRLGDRPFSALGNDPQGLTADEQRILESLRTSRQREEELSRGALPTSVNYTSSSLFDGSQDRRRDDHSAWPPLQAGAVASTFQEPSRLTSRHEASSGGQRDNLSPSTPAIRGSAHDMAAAQMETLLQQTRERTRQLQAHQRDRVSPNALAVRDSTNDDEAARMQVLRQPDDVPSYMTTVRDSAHNLAEAQMDALLQQMRDRARQFQIRQESSLRASRPIPPHARLHPDNPRARQDDDEGPWRVISNAMNLARGPLFEGSTAEPNATEERELSDHRRALIQQRERLRNLQRNLDASASSARGDATDANAGFQSRYELLREGNRDAARGFEAGWELLRRRSVRRTGVLTQLSGMEVGVRTAGLAISRDGRTVWAATEEGVFEIGLRFDSRGQWAAVEML</sequence>
<dbReference type="Gene3D" id="2.130.10.10">
    <property type="entry name" value="YVTN repeat-like/Quinoprotein amine dehydrogenase"/>
    <property type="match status" value="1"/>
</dbReference>
<dbReference type="InterPro" id="IPR015943">
    <property type="entry name" value="WD40/YVTN_repeat-like_dom_sf"/>
</dbReference>
<comment type="caution">
    <text evidence="4">The sequence shown here is derived from an EMBL/GenBank/DDBJ whole genome shotgun (WGS) entry which is preliminary data.</text>
</comment>
<evidence type="ECO:0000259" key="3">
    <source>
        <dbReference type="Pfam" id="PF10313"/>
    </source>
</evidence>
<dbReference type="InterPro" id="IPR036322">
    <property type="entry name" value="WD40_repeat_dom_sf"/>
</dbReference>
<reference evidence="4 5" key="1">
    <citation type="submission" date="2017-06" db="EMBL/GenBank/DDBJ databases">
        <title>Draft genome sequence of a variant of Elsinoe murrayae.</title>
        <authorList>
            <person name="Cheng Q."/>
        </authorList>
    </citation>
    <scope>NUCLEOTIDE SEQUENCE [LARGE SCALE GENOMIC DNA]</scope>
    <source>
        <strain evidence="4 5">CQ-2017a</strain>
    </source>
</reference>
<dbReference type="STRING" id="2082308.A0A2K1R361"/>